<dbReference type="EMBL" id="GDHC01020392">
    <property type="protein sequence ID" value="JAP98236.1"/>
    <property type="molecule type" value="Transcribed_RNA"/>
</dbReference>
<dbReference type="Gene3D" id="3.30.40.10">
    <property type="entry name" value="Zinc/RING finger domain, C3HC4 (zinc finger)"/>
    <property type="match status" value="1"/>
</dbReference>
<reference evidence="19" key="4">
    <citation type="journal article" date="2016" name="Gigascience">
        <title>De novo construction of an expanded transcriptome assembly for the western tarnished plant bug, Lygus hesperus.</title>
        <authorList>
            <person name="Tassone E.E."/>
            <person name="Geib S.M."/>
            <person name="Hall B."/>
            <person name="Fabrick J.A."/>
            <person name="Brent C.S."/>
            <person name="Hull J.J."/>
        </authorList>
    </citation>
    <scope>NUCLEOTIDE SEQUENCE</scope>
</reference>
<dbReference type="GO" id="GO:0007032">
    <property type="term" value="P:endosome organization"/>
    <property type="evidence" value="ECO:0007669"/>
    <property type="project" value="TreeGrafter"/>
</dbReference>
<evidence type="ECO:0000256" key="13">
    <source>
        <dbReference type="PROSITE-ProRule" id="PRU00091"/>
    </source>
</evidence>
<evidence type="ECO:0000256" key="6">
    <source>
        <dbReference type="ARBA" id="ARBA00022771"/>
    </source>
</evidence>
<reference evidence="17" key="1">
    <citation type="journal article" date="2014" name="PLoS ONE">
        <title>Transcriptome-Based Identification of ABC Transporters in the Western Tarnished Plant Bug Lygus hesperus.</title>
        <authorList>
            <person name="Hull J.J."/>
            <person name="Chaney K."/>
            <person name="Geib S.M."/>
            <person name="Fabrick J.A."/>
            <person name="Brent C.S."/>
            <person name="Walsh D."/>
            <person name="Lavine L.C."/>
        </authorList>
    </citation>
    <scope>NUCLEOTIDE SEQUENCE</scope>
</reference>
<dbReference type="CDD" id="cd01218">
    <property type="entry name" value="PH_Phafin2-like"/>
    <property type="match status" value="1"/>
</dbReference>
<dbReference type="GO" id="GO:0031901">
    <property type="term" value="C:early endosome membrane"/>
    <property type="evidence" value="ECO:0007669"/>
    <property type="project" value="UniProtKB-SubCell"/>
</dbReference>
<dbReference type="GO" id="GO:0035091">
    <property type="term" value="F:phosphatidylinositol binding"/>
    <property type="evidence" value="ECO:0007669"/>
    <property type="project" value="TreeGrafter"/>
</dbReference>
<keyword evidence="6 13" id="KW-0863">Zinc-finger</keyword>
<dbReference type="InterPro" id="IPR000306">
    <property type="entry name" value="Znf_FYVE"/>
</dbReference>
<organism evidence="17">
    <name type="scientific">Lygus hesperus</name>
    <name type="common">Western plant bug</name>
    <dbReference type="NCBI Taxonomy" id="30085"/>
    <lineage>
        <taxon>Eukaryota</taxon>
        <taxon>Metazoa</taxon>
        <taxon>Ecdysozoa</taxon>
        <taxon>Arthropoda</taxon>
        <taxon>Hexapoda</taxon>
        <taxon>Insecta</taxon>
        <taxon>Pterygota</taxon>
        <taxon>Neoptera</taxon>
        <taxon>Paraneoptera</taxon>
        <taxon>Hemiptera</taxon>
        <taxon>Heteroptera</taxon>
        <taxon>Panheteroptera</taxon>
        <taxon>Cimicomorpha</taxon>
        <taxon>Miridae</taxon>
        <taxon>Mirini</taxon>
        <taxon>Lygus</taxon>
    </lineage>
</organism>
<evidence type="ECO:0000256" key="7">
    <source>
        <dbReference type="ARBA" id="ARBA00022824"/>
    </source>
</evidence>
<dbReference type="InterPro" id="IPR037871">
    <property type="entry name" value="PH_Phafin"/>
</dbReference>
<dbReference type="EMBL" id="GBHO01014240">
    <property type="protein sequence ID" value="JAG29364.1"/>
    <property type="molecule type" value="Transcribed_RNA"/>
</dbReference>
<dbReference type="GO" id="GO:0008270">
    <property type="term" value="F:zinc ion binding"/>
    <property type="evidence" value="ECO:0007669"/>
    <property type="project" value="UniProtKB-KW"/>
</dbReference>
<dbReference type="EMBL" id="GBRD01012558">
    <property type="protein sequence ID" value="JAG53266.1"/>
    <property type="molecule type" value="Transcribed_RNA"/>
</dbReference>
<comment type="function">
    <text evidence="11">May play a role in early endosome fusion upstream of RAB5, hence regulating receptor trafficking and fluid-phase transport. Enhances cellular sensitivity to TNF-induced apoptosis.</text>
</comment>
<protein>
    <recommendedName>
        <fullName evidence="12">Pleckstrin homology domain-containing family F member 2</fullName>
    </recommendedName>
</protein>
<keyword evidence="8" id="KW-0862">Zinc</keyword>
<evidence type="ECO:0000256" key="9">
    <source>
        <dbReference type="ARBA" id="ARBA00022927"/>
    </source>
</evidence>
<evidence type="ECO:0000256" key="11">
    <source>
        <dbReference type="ARBA" id="ARBA00056074"/>
    </source>
</evidence>
<dbReference type="PROSITE" id="PS50003">
    <property type="entry name" value="PH_DOMAIN"/>
    <property type="match status" value="1"/>
</dbReference>
<dbReference type="PANTHER" id="PTHR46280">
    <property type="entry name" value="PLECKSTRIN HOMOLOGY DOMAIN-CONTAINING FAMILY F MEMBER 2-RELATED"/>
    <property type="match status" value="1"/>
</dbReference>
<reference evidence="18" key="3">
    <citation type="submission" date="2014-09" db="EMBL/GenBank/DDBJ databases">
        <authorList>
            <person name="Magalhaes I.L.F."/>
            <person name="Oliveira U."/>
            <person name="Santos F.R."/>
            <person name="Vidigal T.H.D.A."/>
            <person name="Brescovit A.D."/>
            <person name="Santos A.J."/>
        </authorList>
    </citation>
    <scope>NUCLEOTIDE SEQUENCE</scope>
</reference>
<evidence type="ECO:0000256" key="8">
    <source>
        <dbReference type="ARBA" id="ARBA00022833"/>
    </source>
</evidence>
<keyword evidence="4" id="KW-0479">Metal-binding</keyword>
<dbReference type="PANTHER" id="PTHR46280:SF3">
    <property type="entry name" value="PLECKSTRIN HOMOLOGY DOMAIN-CONTAINING FAMILY F MEMBER 1 HOMOLOG"/>
    <property type="match status" value="1"/>
</dbReference>
<reference evidence="17" key="2">
    <citation type="submission" date="2014-07" db="EMBL/GenBank/DDBJ databases">
        <authorList>
            <person name="Hull J."/>
        </authorList>
    </citation>
    <scope>NUCLEOTIDE SEQUENCE</scope>
</reference>
<keyword evidence="9" id="KW-0653">Protein transport</keyword>
<feature type="compositionally biased region" description="Acidic residues" evidence="14">
    <location>
        <begin position="238"/>
        <end position="249"/>
    </location>
</feature>
<name>A0A0A9YB11_LYGHE</name>
<evidence type="ECO:0000256" key="3">
    <source>
        <dbReference type="ARBA" id="ARBA00022448"/>
    </source>
</evidence>
<dbReference type="InterPro" id="IPR011993">
    <property type="entry name" value="PH-like_dom_sf"/>
</dbReference>
<dbReference type="PROSITE" id="PS50178">
    <property type="entry name" value="ZF_FYVE"/>
    <property type="match status" value="1"/>
</dbReference>
<comment type="subcellular location">
    <subcellularLocation>
        <location evidence="1">Early endosome membrane</location>
        <topology evidence="1">Peripheral membrane protein</topology>
    </subcellularLocation>
    <subcellularLocation>
        <location evidence="2">Endoplasmic reticulum</location>
    </subcellularLocation>
</comment>
<dbReference type="GO" id="GO:0008333">
    <property type="term" value="P:endosome to lysosome transport"/>
    <property type="evidence" value="ECO:0007669"/>
    <property type="project" value="TreeGrafter"/>
</dbReference>
<dbReference type="SMART" id="SM00233">
    <property type="entry name" value="PH"/>
    <property type="match status" value="1"/>
</dbReference>
<evidence type="ECO:0000313" key="17">
    <source>
        <dbReference type="EMBL" id="JAG29364.1"/>
    </source>
</evidence>
<evidence type="ECO:0000256" key="4">
    <source>
        <dbReference type="ARBA" id="ARBA00022723"/>
    </source>
</evidence>
<evidence type="ECO:0000259" key="15">
    <source>
        <dbReference type="PROSITE" id="PS50003"/>
    </source>
</evidence>
<proteinExistence type="predicted"/>
<dbReference type="CDD" id="cd15717">
    <property type="entry name" value="FYVE_PKHF"/>
    <property type="match status" value="1"/>
</dbReference>
<feature type="domain" description="PH" evidence="15">
    <location>
        <begin position="35"/>
        <end position="131"/>
    </location>
</feature>
<evidence type="ECO:0000256" key="2">
    <source>
        <dbReference type="ARBA" id="ARBA00004240"/>
    </source>
</evidence>
<dbReference type="EMBL" id="GBRD01003291">
    <property type="protein sequence ID" value="JAG62530.1"/>
    <property type="molecule type" value="Transcribed_RNA"/>
</dbReference>
<dbReference type="EMBL" id="GBRD01012556">
    <property type="protein sequence ID" value="JAG53268.1"/>
    <property type="molecule type" value="Transcribed_RNA"/>
</dbReference>
<evidence type="ECO:0000313" key="18">
    <source>
        <dbReference type="EMBL" id="JAG53266.1"/>
    </source>
</evidence>
<keyword evidence="10" id="KW-0472">Membrane</keyword>
<dbReference type="GO" id="GO:0005783">
    <property type="term" value="C:endoplasmic reticulum"/>
    <property type="evidence" value="ECO:0007669"/>
    <property type="project" value="UniProtKB-SubCell"/>
</dbReference>
<accession>A0A0A9YB11</accession>
<dbReference type="Pfam" id="PF22697">
    <property type="entry name" value="SOS1_NGEF_PH"/>
    <property type="match status" value="1"/>
</dbReference>
<dbReference type="InterPro" id="IPR017455">
    <property type="entry name" value="Znf_FYVE-rel"/>
</dbReference>
<dbReference type="InterPro" id="IPR051765">
    <property type="entry name" value="PH_domain-containing_F"/>
</dbReference>
<evidence type="ECO:0000256" key="1">
    <source>
        <dbReference type="ARBA" id="ARBA00004220"/>
    </source>
</evidence>
<dbReference type="FunFam" id="2.30.29.30:FF:000167">
    <property type="entry name" value="Pleckstrin homology domain-containing family F member 2"/>
    <property type="match status" value="1"/>
</dbReference>
<dbReference type="SUPFAM" id="SSF50729">
    <property type="entry name" value="PH domain-like"/>
    <property type="match status" value="1"/>
</dbReference>
<dbReference type="InterPro" id="IPR001849">
    <property type="entry name" value="PH_domain"/>
</dbReference>
<evidence type="ECO:0000256" key="14">
    <source>
        <dbReference type="SAM" id="MobiDB-lite"/>
    </source>
</evidence>
<dbReference type="SUPFAM" id="SSF57903">
    <property type="entry name" value="FYVE/PHD zinc finger"/>
    <property type="match status" value="1"/>
</dbReference>
<gene>
    <name evidence="17" type="primary">PLEKHF2_1</name>
    <name evidence="19" type="synonym">PLEKHF2</name>
    <name evidence="17" type="ORF">CM83_54162</name>
    <name evidence="19" type="ORF">g.64011</name>
</gene>
<keyword evidence="3" id="KW-0813">Transport</keyword>
<dbReference type="Pfam" id="PF01363">
    <property type="entry name" value="FYVE"/>
    <property type="match status" value="1"/>
</dbReference>
<feature type="domain" description="FYVE-type" evidence="16">
    <location>
        <begin position="152"/>
        <end position="212"/>
    </location>
</feature>
<keyword evidence="5" id="KW-0967">Endosome</keyword>
<evidence type="ECO:0000256" key="5">
    <source>
        <dbReference type="ARBA" id="ARBA00022753"/>
    </source>
</evidence>
<evidence type="ECO:0000256" key="10">
    <source>
        <dbReference type="ARBA" id="ARBA00023136"/>
    </source>
</evidence>
<dbReference type="InterPro" id="IPR013083">
    <property type="entry name" value="Znf_RING/FYVE/PHD"/>
</dbReference>
<dbReference type="FunFam" id="3.30.40.10:FF:000212">
    <property type="entry name" value="pleckstrin homology domain-containing family F member 2"/>
    <property type="match status" value="1"/>
</dbReference>
<dbReference type="AlphaFoldDB" id="A0A0A9YB11"/>
<evidence type="ECO:0000313" key="19">
    <source>
        <dbReference type="EMBL" id="JAP98236.1"/>
    </source>
</evidence>
<evidence type="ECO:0000256" key="12">
    <source>
        <dbReference type="ARBA" id="ARBA00068859"/>
    </source>
</evidence>
<dbReference type="EMBL" id="GBRD01012551">
    <property type="protein sequence ID" value="JAG53273.1"/>
    <property type="molecule type" value="Transcribed_RNA"/>
</dbReference>
<feature type="region of interest" description="Disordered" evidence="14">
    <location>
        <begin position="221"/>
        <end position="280"/>
    </location>
</feature>
<dbReference type="EMBL" id="GBRD01012555">
    <property type="protein sequence ID" value="JAG53269.1"/>
    <property type="molecule type" value="Transcribed_RNA"/>
</dbReference>
<dbReference type="SMART" id="SM00064">
    <property type="entry name" value="FYVE"/>
    <property type="match status" value="1"/>
</dbReference>
<dbReference type="GO" id="GO:0015031">
    <property type="term" value="P:protein transport"/>
    <property type="evidence" value="ECO:0007669"/>
    <property type="project" value="UniProtKB-KW"/>
</dbReference>
<dbReference type="Gene3D" id="2.30.29.30">
    <property type="entry name" value="Pleckstrin-homology domain (PH domain)/Phosphotyrosine-binding domain (PTB)"/>
    <property type="match status" value="1"/>
</dbReference>
<keyword evidence="7" id="KW-0256">Endoplasmic reticulum</keyword>
<dbReference type="InterPro" id="IPR055251">
    <property type="entry name" value="SOS1_NGEF_PH"/>
</dbReference>
<dbReference type="InterPro" id="IPR011011">
    <property type="entry name" value="Znf_FYVE_PHD"/>
</dbReference>
<evidence type="ECO:0000259" key="16">
    <source>
        <dbReference type="PROSITE" id="PS50178"/>
    </source>
</evidence>
<sequence length="280" mass="31688">MVDRLVNSEANARRIEIVEGCFGSSGQPLAVQGRVLVGEGVLTKMCRKKPKARQFFLFNDILVYGNIIINKKKYNKQHVIPLEEVKLESLEDDGQFRNGWLIRTASKSFAVFAATSTEKHEWMAHIDKCIEDLLRKSGKKAAEEHAAVWVPDAEANVCMHCKRNQFTVLNRRHHCRKCGAVVCGPCSNKKFLLPTQSSKPLRVCLNCYDTLSKAKAQNNQINLNSKSESREKGFAESSCEDDSDDDEDNLNNRAEYYQSPDQPKFYGTSNSDVMDEHHAK</sequence>